<evidence type="ECO:0000256" key="7">
    <source>
        <dbReference type="ARBA" id="ARBA00023004"/>
    </source>
</evidence>
<accession>A0A9X5I572</accession>
<dbReference type="PROSITE" id="PS00198">
    <property type="entry name" value="4FE4S_FER_1"/>
    <property type="match status" value="1"/>
</dbReference>
<dbReference type="InterPro" id="IPR017896">
    <property type="entry name" value="4Fe4S_Fe-S-bd"/>
</dbReference>
<dbReference type="Pfam" id="PF01565">
    <property type="entry name" value="FAD_binding_4"/>
    <property type="match status" value="1"/>
</dbReference>
<dbReference type="SUPFAM" id="SSF56176">
    <property type="entry name" value="FAD-binding/transporter-associated domain-like"/>
    <property type="match status" value="1"/>
</dbReference>
<evidence type="ECO:0000259" key="13">
    <source>
        <dbReference type="PROSITE" id="PS51387"/>
    </source>
</evidence>
<evidence type="ECO:0000256" key="12">
    <source>
        <dbReference type="ARBA" id="ARBA00067680"/>
    </source>
</evidence>
<keyword evidence="4" id="KW-0479">Metal-binding</keyword>
<gene>
    <name evidence="14" type="ORF">QH73_0013620</name>
</gene>
<dbReference type="InterPro" id="IPR017900">
    <property type="entry name" value="4Fe4S_Fe_S_CS"/>
</dbReference>
<dbReference type="InterPro" id="IPR006094">
    <property type="entry name" value="Oxid_FAD_bind_N"/>
</dbReference>
<comment type="caution">
    <text evidence="14">The sequence shown here is derived from an EMBL/GenBank/DDBJ whole genome shotgun (WGS) entry which is preliminary data.</text>
</comment>
<reference evidence="14 15" key="1">
    <citation type="journal article" date="2015" name="Genome Announc.">
        <title>Draft Genome Sequence of the Terrestrial Cyanobacterium Scytonema millei VB511283, Isolated from Eastern India.</title>
        <authorList>
            <person name="Sen D."/>
            <person name="Chandrababunaidu M.M."/>
            <person name="Singh D."/>
            <person name="Sanghi N."/>
            <person name="Ghorai A."/>
            <person name="Mishra G.P."/>
            <person name="Madduluri M."/>
            <person name="Adhikary S.P."/>
            <person name="Tripathy S."/>
        </authorList>
    </citation>
    <scope>NUCLEOTIDE SEQUENCE [LARGE SCALE GENOMIC DNA]</scope>
    <source>
        <strain evidence="14 15">VB511283</strain>
    </source>
</reference>
<protein>
    <recommendedName>
        <fullName evidence="12">D-2-hydroxyglutarate dehydrogenase</fullName>
        <ecNumber evidence="9">1.1.99.39</ecNumber>
    </recommendedName>
</protein>
<dbReference type="GO" id="GO:1903457">
    <property type="term" value="P:lactate catabolic process"/>
    <property type="evidence" value="ECO:0007669"/>
    <property type="project" value="TreeGrafter"/>
</dbReference>
<feature type="domain" description="FAD-binding PCMH-type" evidence="13">
    <location>
        <begin position="48"/>
        <end position="281"/>
    </location>
</feature>
<dbReference type="GO" id="GO:0004458">
    <property type="term" value="F:D-lactate dehydrogenase (cytochrome) activity"/>
    <property type="evidence" value="ECO:0007669"/>
    <property type="project" value="TreeGrafter"/>
</dbReference>
<comment type="cofactor">
    <cofactor evidence="1">
        <name>FAD</name>
        <dbReference type="ChEBI" id="CHEBI:57692"/>
    </cofactor>
</comment>
<dbReference type="RefSeq" id="WP_039713352.1">
    <property type="nucleotide sequence ID" value="NZ_JTJC03000003.1"/>
</dbReference>
<evidence type="ECO:0000256" key="5">
    <source>
        <dbReference type="ARBA" id="ARBA00022827"/>
    </source>
</evidence>
<dbReference type="InterPro" id="IPR036318">
    <property type="entry name" value="FAD-bd_PCMH-like_sf"/>
</dbReference>
<evidence type="ECO:0000313" key="15">
    <source>
        <dbReference type="Proteomes" id="UP000031532"/>
    </source>
</evidence>
<dbReference type="Gene3D" id="3.30.70.2740">
    <property type="match status" value="1"/>
</dbReference>
<dbReference type="EC" id="1.1.99.39" evidence="9"/>
<dbReference type="PANTHER" id="PTHR11748">
    <property type="entry name" value="D-LACTATE DEHYDROGENASE"/>
    <property type="match status" value="1"/>
</dbReference>
<proteinExistence type="inferred from homology"/>
<dbReference type="GO" id="GO:0008720">
    <property type="term" value="F:D-lactate dehydrogenase (NAD+) activity"/>
    <property type="evidence" value="ECO:0007669"/>
    <property type="project" value="TreeGrafter"/>
</dbReference>
<dbReference type="GO" id="GO:0071949">
    <property type="term" value="F:FAD binding"/>
    <property type="evidence" value="ECO:0007669"/>
    <property type="project" value="InterPro"/>
</dbReference>
<dbReference type="OrthoDB" id="9767256at2"/>
<dbReference type="FunFam" id="3.30.70.2740:FF:000003">
    <property type="entry name" value="Oxidoreductase, FAD-binding, putative"/>
    <property type="match status" value="1"/>
</dbReference>
<dbReference type="GO" id="GO:0051539">
    <property type="term" value="F:4 iron, 4 sulfur cluster binding"/>
    <property type="evidence" value="ECO:0007669"/>
    <property type="project" value="UniProtKB-KW"/>
</dbReference>
<dbReference type="Gene3D" id="3.30.465.10">
    <property type="match status" value="1"/>
</dbReference>
<comment type="catalytic activity">
    <reaction evidence="10">
        <text>(R)-2-hydroxyglutarate + A = 2-oxoglutarate + AH2</text>
        <dbReference type="Rhea" id="RHEA:38295"/>
        <dbReference type="ChEBI" id="CHEBI:13193"/>
        <dbReference type="ChEBI" id="CHEBI:15801"/>
        <dbReference type="ChEBI" id="CHEBI:16810"/>
        <dbReference type="ChEBI" id="CHEBI:17499"/>
        <dbReference type="EC" id="1.1.99.39"/>
    </reaction>
    <physiologicalReaction direction="left-to-right" evidence="10">
        <dbReference type="Rhea" id="RHEA:38296"/>
    </physiologicalReaction>
</comment>
<evidence type="ECO:0000256" key="4">
    <source>
        <dbReference type="ARBA" id="ARBA00022723"/>
    </source>
</evidence>
<evidence type="ECO:0000256" key="2">
    <source>
        <dbReference type="ARBA" id="ARBA00022485"/>
    </source>
</evidence>
<comment type="similarity">
    <text evidence="11">In the N-terminal section; belongs to the FAD-binding oxidoreductase/transferase type 4 family.</text>
</comment>
<dbReference type="GO" id="GO:0046872">
    <property type="term" value="F:metal ion binding"/>
    <property type="evidence" value="ECO:0007669"/>
    <property type="project" value="UniProtKB-KW"/>
</dbReference>
<evidence type="ECO:0000256" key="3">
    <source>
        <dbReference type="ARBA" id="ARBA00022630"/>
    </source>
</evidence>
<evidence type="ECO:0000256" key="9">
    <source>
        <dbReference type="ARBA" id="ARBA00039003"/>
    </source>
</evidence>
<dbReference type="EMBL" id="JTJC03000003">
    <property type="protein sequence ID" value="NHC35685.1"/>
    <property type="molecule type" value="Genomic_DNA"/>
</dbReference>
<dbReference type="AlphaFoldDB" id="A0A9X5I572"/>
<dbReference type="Pfam" id="PF02913">
    <property type="entry name" value="FAD-oxidase_C"/>
    <property type="match status" value="1"/>
</dbReference>
<keyword evidence="7" id="KW-0408">Iron</keyword>
<keyword evidence="6" id="KW-0560">Oxidoreductase</keyword>
<keyword evidence="15" id="KW-1185">Reference proteome</keyword>
<sequence>MIPKLNLKENLKSEYLLFLEALAKTPFSGEIRPDFASRLMMSTDNSIYQILPQAVVYPKTETDLLHLFQLARQEQFKSVTFSPRGGGTGTNGQSLSSGIIIDCSKYMHQILEINLEQRWVRVQPGVILDKLNAELKPYGMFFAPSLSPSNRATIGGMINTDACGQGSRIYGRTSNHILELSWVLPDGTVGRSHAINLNTLNHLKQQPNRIGDIYRQVDEIVTAKQDLIQKSFPKMPRFMTGYNLAKVYSSQDRTFNLNWILAGSEGTLAVITEAKLNLNPIPKYKKLLAIHYNCFNDALFAAETLLASAPAAIETIDEKILNLAKQDEIYEKVKHFILGASAINLVEFVGDDVEELEQKIAQICQSITLNRSQPQQPIGYYLAQNETEISHLWDLRKRGVGLLGNAKGDRKPIAFIEDTAVPPACLANYIREFQTLLNAYQLDYAMYGHVDVGCMHVRPALDLKVPQDEALIRELSDKVVALVRKYGGVMWGEHGKGFRSEYTPTFFGELYPDLGKIKAAFDPENRLNPGKIVAPNASSDEVVRVEAPLRGHFDRQVAKEVRSQYEVAFSCNGNGACFNYNPDDVMCPSAKVTGDRIHSPKGRASLMREWLRQLAITKSEELEKSGNFTRKFWNNLTKIWGSYDYSHEVYEGMHGCLSCKACASQCPIHVDIPSLKAQFLELYHTRYLRHWRDYFVGYIEIHASWQSHAPVLVNFLTQNSVTHWLIQKLVRMVDPPAVSTLTVRHGLKQRQAPVFNLEKLSTLSDLERANSVILLQDAFTSFYESQIVLDTYDFLCQLGYTVYVSPFFPSGKPLHVKGFLKRFQAIAQKNTDYLNRLAQLEIPLIGIEPSIVLTYRDEYIKVQGLKANFQVQLLQEFLWEKRERLKQRIGDRIFELNHYYLFGHCTEKTLALNSQKQWQQVFQMLKIPLSLVSTGCCGMAGIYGHEAEHYNESQGIYAMSWKRQISSDVEQRKLCLATGYSCRSQVKRFDEFIPLHPIQVLLSLVPHF</sequence>
<dbReference type="Proteomes" id="UP000031532">
    <property type="component" value="Unassembled WGS sequence"/>
</dbReference>
<evidence type="ECO:0000256" key="8">
    <source>
        <dbReference type="ARBA" id="ARBA00023014"/>
    </source>
</evidence>
<dbReference type="GO" id="GO:0051990">
    <property type="term" value="F:(R)-2-hydroxyglutarate dehydrogenase activity"/>
    <property type="evidence" value="ECO:0007669"/>
    <property type="project" value="UniProtKB-EC"/>
</dbReference>
<evidence type="ECO:0000256" key="1">
    <source>
        <dbReference type="ARBA" id="ARBA00001974"/>
    </source>
</evidence>
<evidence type="ECO:0000313" key="14">
    <source>
        <dbReference type="EMBL" id="NHC35685.1"/>
    </source>
</evidence>
<dbReference type="PANTHER" id="PTHR11748:SF119">
    <property type="entry name" value="D-2-HYDROXYGLUTARATE DEHYDROGENASE"/>
    <property type="match status" value="1"/>
</dbReference>
<dbReference type="InterPro" id="IPR016169">
    <property type="entry name" value="FAD-bd_PCMH_sub2"/>
</dbReference>
<name>A0A9X5I572_9CYAN</name>
<evidence type="ECO:0000256" key="11">
    <source>
        <dbReference type="ARBA" id="ARBA00060924"/>
    </source>
</evidence>
<dbReference type="PROSITE" id="PS51387">
    <property type="entry name" value="FAD_PCMH"/>
    <property type="match status" value="1"/>
</dbReference>
<dbReference type="SUPFAM" id="SSF46548">
    <property type="entry name" value="alpha-helical ferredoxin"/>
    <property type="match status" value="1"/>
</dbReference>
<evidence type="ECO:0000256" key="10">
    <source>
        <dbReference type="ARBA" id="ARBA00051291"/>
    </source>
</evidence>
<keyword evidence="2" id="KW-0004">4Fe-4S</keyword>
<keyword evidence="8" id="KW-0411">Iron-sulfur</keyword>
<dbReference type="Pfam" id="PF13183">
    <property type="entry name" value="Fer4_8"/>
    <property type="match status" value="1"/>
</dbReference>
<keyword evidence="3" id="KW-0285">Flavoprotein</keyword>
<dbReference type="InterPro" id="IPR016166">
    <property type="entry name" value="FAD-bd_PCMH"/>
</dbReference>
<organism evidence="14 15">
    <name type="scientific">Scytonema millei VB511283</name>
    <dbReference type="NCBI Taxonomy" id="1245923"/>
    <lineage>
        <taxon>Bacteria</taxon>
        <taxon>Bacillati</taxon>
        <taxon>Cyanobacteriota</taxon>
        <taxon>Cyanophyceae</taxon>
        <taxon>Nostocales</taxon>
        <taxon>Scytonemataceae</taxon>
        <taxon>Scytonema</taxon>
    </lineage>
</organism>
<dbReference type="InterPro" id="IPR016164">
    <property type="entry name" value="FAD-linked_Oxase-like_C"/>
</dbReference>
<keyword evidence="5" id="KW-0274">FAD</keyword>
<dbReference type="InterPro" id="IPR004113">
    <property type="entry name" value="FAD-bd_oxidored_4_C"/>
</dbReference>
<dbReference type="SUPFAM" id="SSF55103">
    <property type="entry name" value="FAD-linked oxidases, C-terminal domain"/>
    <property type="match status" value="1"/>
</dbReference>
<evidence type="ECO:0000256" key="6">
    <source>
        <dbReference type="ARBA" id="ARBA00023002"/>
    </source>
</evidence>
<dbReference type="PROSITE" id="PS50096">
    <property type="entry name" value="IQ"/>
    <property type="match status" value="1"/>
</dbReference>